<dbReference type="GeneID" id="28818594"/>
<accession>A0A194XPK7</accession>
<dbReference type="EMBL" id="KQ947407">
    <property type="protein sequence ID" value="KUJ22185.1"/>
    <property type="molecule type" value="Genomic_DNA"/>
</dbReference>
<dbReference type="GO" id="GO:0003677">
    <property type="term" value="F:DNA binding"/>
    <property type="evidence" value="ECO:0007669"/>
    <property type="project" value="UniProtKB-KW"/>
</dbReference>
<evidence type="ECO:0000256" key="3">
    <source>
        <dbReference type="ARBA" id="ARBA00023015"/>
    </source>
</evidence>
<dbReference type="InterPro" id="IPR001138">
    <property type="entry name" value="Zn2Cys6_DnaBD"/>
</dbReference>
<protein>
    <recommendedName>
        <fullName evidence="8">Zn(2)-C6 fungal-type domain-containing protein</fullName>
    </recommendedName>
</protein>
<evidence type="ECO:0000313" key="9">
    <source>
        <dbReference type="EMBL" id="KUJ22185.1"/>
    </source>
</evidence>
<dbReference type="GO" id="GO:0000981">
    <property type="term" value="F:DNA-binding transcription factor activity, RNA polymerase II-specific"/>
    <property type="evidence" value="ECO:0007669"/>
    <property type="project" value="InterPro"/>
</dbReference>
<keyword evidence="6" id="KW-0539">Nucleus</keyword>
<evidence type="ECO:0000256" key="6">
    <source>
        <dbReference type="ARBA" id="ARBA00023242"/>
    </source>
</evidence>
<dbReference type="InterPro" id="IPR052360">
    <property type="entry name" value="Transcr_Regulatory_Proteins"/>
</dbReference>
<keyword evidence="5" id="KW-0804">Transcription</keyword>
<dbReference type="Pfam" id="PF11951">
    <property type="entry name" value="Fungal_trans_2"/>
    <property type="match status" value="1"/>
</dbReference>
<dbReference type="OrthoDB" id="3598904at2759"/>
<evidence type="ECO:0000256" key="5">
    <source>
        <dbReference type="ARBA" id="ARBA00023163"/>
    </source>
</evidence>
<keyword evidence="10" id="KW-1185">Reference proteome</keyword>
<feature type="non-terminal residue" evidence="9">
    <location>
        <position position="1"/>
    </location>
</feature>
<feature type="domain" description="Zn(2)-C6 fungal-type" evidence="8">
    <location>
        <begin position="7"/>
        <end position="36"/>
    </location>
</feature>
<keyword evidence="3" id="KW-0805">Transcription regulation</keyword>
<evidence type="ECO:0000256" key="7">
    <source>
        <dbReference type="SAM" id="MobiDB-lite"/>
    </source>
</evidence>
<evidence type="ECO:0000259" key="8">
    <source>
        <dbReference type="Pfam" id="PF00172"/>
    </source>
</evidence>
<name>A0A194XPK7_MOLSC</name>
<dbReference type="PANTHER" id="PTHR36206:SF4">
    <property type="entry name" value="HYPOTHETICAL CONSERVED PROTEIN (EUROFUNG)-RELATED"/>
    <property type="match status" value="1"/>
</dbReference>
<reference evidence="9 10" key="1">
    <citation type="submission" date="2015-10" db="EMBL/GenBank/DDBJ databases">
        <title>Full genome of DAOMC 229536 Phialocephala scopiformis, a fungal endophyte of spruce producing the potent anti-insectan compound rugulosin.</title>
        <authorList>
            <consortium name="DOE Joint Genome Institute"/>
            <person name="Walker A.K."/>
            <person name="Frasz S.L."/>
            <person name="Seifert K.A."/>
            <person name="Miller J.D."/>
            <person name="Mondo S.J."/>
            <person name="Labutti K."/>
            <person name="Lipzen A."/>
            <person name="Dockter R."/>
            <person name="Kennedy M."/>
            <person name="Grigoriev I.V."/>
            <person name="Spatafora J.W."/>
        </authorList>
    </citation>
    <scope>NUCLEOTIDE SEQUENCE [LARGE SCALE GENOMIC DNA]</scope>
    <source>
        <strain evidence="9 10">CBS 120377</strain>
    </source>
</reference>
<dbReference type="KEGG" id="psco:LY89DRAFT_577048"/>
<dbReference type="Proteomes" id="UP000070700">
    <property type="component" value="Unassembled WGS sequence"/>
</dbReference>
<organism evidence="9 10">
    <name type="scientific">Mollisia scopiformis</name>
    <name type="common">Conifer needle endophyte fungus</name>
    <name type="synonym">Phialocephala scopiformis</name>
    <dbReference type="NCBI Taxonomy" id="149040"/>
    <lineage>
        <taxon>Eukaryota</taxon>
        <taxon>Fungi</taxon>
        <taxon>Dikarya</taxon>
        <taxon>Ascomycota</taxon>
        <taxon>Pezizomycotina</taxon>
        <taxon>Leotiomycetes</taxon>
        <taxon>Helotiales</taxon>
        <taxon>Mollisiaceae</taxon>
        <taxon>Mollisia</taxon>
    </lineage>
</organism>
<dbReference type="InterPro" id="IPR036864">
    <property type="entry name" value="Zn2-C6_fun-type_DNA-bd_sf"/>
</dbReference>
<gene>
    <name evidence="9" type="ORF">LY89DRAFT_577048</name>
</gene>
<dbReference type="Gene3D" id="4.10.240.10">
    <property type="entry name" value="Zn(2)-C6 fungal-type DNA-binding domain"/>
    <property type="match status" value="1"/>
</dbReference>
<dbReference type="AlphaFoldDB" id="A0A194XPK7"/>
<evidence type="ECO:0000313" key="10">
    <source>
        <dbReference type="Proteomes" id="UP000070700"/>
    </source>
</evidence>
<evidence type="ECO:0000256" key="2">
    <source>
        <dbReference type="ARBA" id="ARBA00022833"/>
    </source>
</evidence>
<sequence>KVNWCFRKRHLKCDEGKPSCLKCIKGKFECTYQTSSPLSKGKKSREQTAKLLALAPRPIRSREAPDSTPSIIQQPASFNLKTAREAHYFRFFCTNVAVQLSGLFDLSLWNRLILQTSEEEESVRRGIIALGALQQSINQKGEQNNRYLASIAPNDEHHRYSVEQYQRAIKLMRHSISLRTHSLRTTLLNCLLAICFETMHGNDQSAIAQMEVGVRLLDDYISSKRISSPRQGRNIPAASPDFHEHPISPSYALESPAPHEIEDELVHAFTRLDTQANSFLDARPLEHHMVMRFHGSDCLARMPTTYCSIDEARKYHELLGRRVSHWTSTLGGRNFFFNEYHVVLDDQKEGSIPKTHSIPEEVYMERQEHLDDLDRWWQAFTPLWIRYQYQMDSREYLCAVNLRLRFVVTRLMLSMALVANQLLFDEHIDEFHEVVYLAKILHSSSLAEGPLSFDLGYIPALFTVTSKCRDRRVRREAAHLLLSKAWREGLWESNVTGRVSAAVIDIEEEGLQGDFVPEEARIKSMRLRFDLPSKELRLSCTMASGDIKDRTIMW</sequence>
<keyword evidence="2" id="KW-0862">Zinc</keyword>
<dbReference type="InterPro" id="IPR021858">
    <property type="entry name" value="Fun_TF"/>
</dbReference>
<dbReference type="InParanoid" id="A0A194XPK7"/>
<dbReference type="CDD" id="cd00067">
    <property type="entry name" value="GAL4"/>
    <property type="match status" value="1"/>
</dbReference>
<evidence type="ECO:0000256" key="4">
    <source>
        <dbReference type="ARBA" id="ARBA00023125"/>
    </source>
</evidence>
<dbReference type="SUPFAM" id="SSF57701">
    <property type="entry name" value="Zn2/Cys6 DNA-binding domain"/>
    <property type="match status" value="1"/>
</dbReference>
<dbReference type="PANTHER" id="PTHR36206">
    <property type="entry name" value="ASPERCRYPTIN BIOSYNTHESIS CLUSTER-SPECIFIC TRANSCRIPTION REGULATOR ATNN-RELATED"/>
    <property type="match status" value="1"/>
</dbReference>
<proteinExistence type="predicted"/>
<dbReference type="RefSeq" id="XP_018076540.1">
    <property type="nucleotide sequence ID" value="XM_018208868.1"/>
</dbReference>
<dbReference type="GO" id="GO:0008270">
    <property type="term" value="F:zinc ion binding"/>
    <property type="evidence" value="ECO:0007669"/>
    <property type="project" value="InterPro"/>
</dbReference>
<keyword evidence="1" id="KW-0479">Metal-binding</keyword>
<feature type="region of interest" description="Disordered" evidence="7">
    <location>
        <begin position="227"/>
        <end position="250"/>
    </location>
</feature>
<evidence type="ECO:0000256" key="1">
    <source>
        <dbReference type="ARBA" id="ARBA00022723"/>
    </source>
</evidence>
<keyword evidence="4" id="KW-0238">DNA-binding</keyword>
<dbReference type="Pfam" id="PF00172">
    <property type="entry name" value="Zn_clus"/>
    <property type="match status" value="1"/>
</dbReference>